<gene>
    <name evidence="1" type="ORF">QE152_g5124</name>
</gene>
<protein>
    <submittedName>
        <fullName evidence="1">Uncharacterized protein</fullName>
    </submittedName>
</protein>
<comment type="caution">
    <text evidence="1">The sequence shown here is derived from an EMBL/GenBank/DDBJ whole genome shotgun (WGS) entry which is preliminary data.</text>
</comment>
<organism evidence="1 2">
    <name type="scientific">Popillia japonica</name>
    <name type="common">Japanese beetle</name>
    <dbReference type="NCBI Taxonomy" id="7064"/>
    <lineage>
        <taxon>Eukaryota</taxon>
        <taxon>Metazoa</taxon>
        <taxon>Ecdysozoa</taxon>
        <taxon>Arthropoda</taxon>
        <taxon>Hexapoda</taxon>
        <taxon>Insecta</taxon>
        <taxon>Pterygota</taxon>
        <taxon>Neoptera</taxon>
        <taxon>Endopterygota</taxon>
        <taxon>Coleoptera</taxon>
        <taxon>Polyphaga</taxon>
        <taxon>Scarabaeiformia</taxon>
        <taxon>Scarabaeidae</taxon>
        <taxon>Rutelinae</taxon>
        <taxon>Popillia</taxon>
    </lineage>
</organism>
<dbReference type="AlphaFoldDB" id="A0AAW1MZJ6"/>
<accession>A0AAW1MZJ6</accession>
<name>A0AAW1MZJ6_POPJA</name>
<evidence type="ECO:0000313" key="1">
    <source>
        <dbReference type="EMBL" id="KAK9751255.1"/>
    </source>
</evidence>
<evidence type="ECO:0000313" key="2">
    <source>
        <dbReference type="Proteomes" id="UP001458880"/>
    </source>
</evidence>
<sequence length="144" mass="16421">MSDITDVEKRDKLLENVRVSLQGRPPTTLKYLTDGNKELIKTFSTMDVMKLMKPRNLYLKPSCLDGSNNLAFFIKDPNCTSESTMEAPYEMGDLHSSLKIQIAPANQQWKLHMKWATISRSIAILMISTNKLKCLKINLNMTII</sequence>
<proteinExistence type="predicted"/>
<dbReference type="Proteomes" id="UP001458880">
    <property type="component" value="Unassembled WGS sequence"/>
</dbReference>
<keyword evidence="2" id="KW-1185">Reference proteome</keyword>
<reference evidence="1 2" key="1">
    <citation type="journal article" date="2024" name="BMC Genomics">
        <title>De novo assembly and annotation of Popillia japonica's genome with initial clues to its potential as an invasive pest.</title>
        <authorList>
            <person name="Cucini C."/>
            <person name="Boschi S."/>
            <person name="Funari R."/>
            <person name="Cardaioli E."/>
            <person name="Iannotti N."/>
            <person name="Marturano G."/>
            <person name="Paoli F."/>
            <person name="Bruttini M."/>
            <person name="Carapelli A."/>
            <person name="Frati F."/>
            <person name="Nardi F."/>
        </authorList>
    </citation>
    <scope>NUCLEOTIDE SEQUENCE [LARGE SCALE GENOMIC DNA]</scope>
    <source>
        <strain evidence="1">DMR45628</strain>
    </source>
</reference>
<dbReference type="EMBL" id="JASPKY010000029">
    <property type="protein sequence ID" value="KAK9751255.1"/>
    <property type="molecule type" value="Genomic_DNA"/>
</dbReference>